<keyword evidence="2" id="KW-1133">Transmembrane helix</keyword>
<feature type="region of interest" description="Disordered" evidence="1">
    <location>
        <begin position="193"/>
        <end position="254"/>
    </location>
</feature>
<feature type="region of interest" description="Disordered" evidence="1">
    <location>
        <begin position="124"/>
        <end position="156"/>
    </location>
</feature>
<dbReference type="Proteomes" id="UP000070544">
    <property type="component" value="Unassembled WGS sequence"/>
</dbReference>
<organism evidence="3 4">
    <name type="scientific">Gonapodya prolifera (strain JEL478)</name>
    <name type="common">Monoblepharis prolifera</name>
    <dbReference type="NCBI Taxonomy" id="1344416"/>
    <lineage>
        <taxon>Eukaryota</taxon>
        <taxon>Fungi</taxon>
        <taxon>Fungi incertae sedis</taxon>
        <taxon>Chytridiomycota</taxon>
        <taxon>Chytridiomycota incertae sedis</taxon>
        <taxon>Monoblepharidomycetes</taxon>
        <taxon>Monoblepharidales</taxon>
        <taxon>Gonapodyaceae</taxon>
        <taxon>Gonapodya</taxon>
    </lineage>
</organism>
<evidence type="ECO:0000313" key="4">
    <source>
        <dbReference type="Proteomes" id="UP000070544"/>
    </source>
</evidence>
<gene>
    <name evidence="3" type="ORF">M427DRAFT_70247</name>
</gene>
<reference evidence="3 4" key="1">
    <citation type="journal article" date="2015" name="Genome Biol. Evol.">
        <title>Phylogenomic analyses indicate that early fungi evolved digesting cell walls of algal ancestors of land plants.</title>
        <authorList>
            <person name="Chang Y."/>
            <person name="Wang S."/>
            <person name="Sekimoto S."/>
            <person name="Aerts A.L."/>
            <person name="Choi C."/>
            <person name="Clum A."/>
            <person name="LaButti K.M."/>
            <person name="Lindquist E.A."/>
            <person name="Yee Ngan C."/>
            <person name="Ohm R.A."/>
            <person name="Salamov A.A."/>
            <person name="Grigoriev I.V."/>
            <person name="Spatafora J.W."/>
            <person name="Berbee M.L."/>
        </authorList>
    </citation>
    <scope>NUCLEOTIDE SEQUENCE [LARGE SCALE GENOMIC DNA]</scope>
    <source>
        <strain evidence="3 4">JEL478</strain>
    </source>
</reference>
<feature type="region of interest" description="Disordered" evidence="1">
    <location>
        <begin position="62"/>
        <end position="86"/>
    </location>
</feature>
<keyword evidence="2" id="KW-0472">Membrane</keyword>
<dbReference type="AlphaFoldDB" id="A0A139AED6"/>
<feature type="compositionally biased region" description="Low complexity" evidence="1">
    <location>
        <begin position="204"/>
        <end position="223"/>
    </location>
</feature>
<evidence type="ECO:0000256" key="1">
    <source>
        <dbReference type="SAM" id="MobiDB-lite"/>
    </source>
</evidence>
<keyword evidence="4" id="KW-1185">Reference proteome</keyword>
<name>A0A139AED6_GONPJ</name>
<feature type="transmembrane region" description="Helical" evidence="2">
    <location>
        <begin position="95"/>
        <end position="117"/>
    </location>
</feature>
<evidence type="ECO:0008006" key="5">
    <source>
        <dbReference type="Google" id="ProtNLM"/>
    </source>
</evidence>
<proteinExistence type="predicted"/>
<keyword evidence="2" id="KW-0812">Transmembrane</keyword>
<feature type="compositionally biased region" description="Polar residues" evidence="1">
    <location>
        <begin position="128"/>
        <end position="146"/>
    </location>
</feature>
<sequence>MPMHFFLGRSLHGLTHTTWKDPIGLQHTLVWKFIIFLNVIGSSGASPASSDYSVYLSTRQNSVESTSSNDPTSTTSSPSPTPSVPPVPQKVSVEIVFVTVAVVFTLVILGGACSFLLDKRVSRRVHPDSTTTSPPERHPQMSQPRRQSVPDGTTFHHVESSNTVFADDFGLGAGIYPYAAYFSATAEIGYPGPITPLPRRETPPRQTQRAGQTGQRSNDSSASVRRREESAPSTNGGTTSQEMAQTGSRPTLTVPSLEVGVNSRISSESGHSSLPPRSSFGSQRFFRSWAVNSGDTSHDSHWWRTRLPVSGPRTESEISLGHSSVSGYSIQSTAALLGAAYVPYI</sequence>
<dbReference type="EMBL" id="KQ965764">
    <property type="protein sequence ID" value="KXS15186.1"/>
    <property type="molecule type" value="Genomic_DNA"/>
</dbReference>
<accession>A0A139AED6</accession>
<feature type="compositionally biased region" description="Low complexity" evidence="1">
    <location>
        <begin position="65"/>
        <end position="78"/>
    </location>
</feature>
<evidence type="ECO:0000313" key="3">
    <source>
        <dbReference type="EMBL" id="KXS15186.1"/>
    </source>
</evidence>
<feature type="compositionally biased region" description="Polar residues" evidence="1">
    <location>
        <begin position="234"/>
        <end position="254"/>
    </location>
</feature>
<protein>
    <recommendedName>
        <fullName evidence="5">Transmembrane protein</fullName>
    </recommendedName>
</protein>
<evidence type="ECO:0000256" key="2">
    <source>
        <dbReference type="SAM" id="Phobius"/>
    </source>
</evidence>